<accession>A0A1Y3XUA9</accession>
<evidence type="ECO:0000313" key="4">
    <source>
        <dbReference type="Proteomes" id="UP000195781"/>
    </source>
</evidence>
<dbReference type="EMBL" id="NFIE01000005">
    <property type="protein sequence ID" value="OUN89176.1"/>
    <property type="molecule type" value="Genomic_DNA"/>
</dbReference>
<evidence type="ECO:0000256" key="1">
    <source>
        <dbReference type="SAM" id="Phobius"/>
    </source>
</evidence>
<dbReference type="AlphaFoldDB" id="A0A1Y3XUA9"/>
<sequence>MAAFDILRGITIISMVCFHAAYDAVYIYGFDLPWFRDPVIQDVWRCSISWVFIALAGWMTRFSRNNLRRAALYGASALIVWLVTSVASVDTAISFGILYCMAACTLCWGTLSPALKRVHPLLGLLIALGLFALTYTVPRHLYAVDGLAWLGFPGPGFASGDYYPLIPYCFLYAAGAFGARLFDRLSPGGYPAWMRRDWIAPLSAIGRHSLLIYLAHQPLLIVLFTLIGHA</sequence>
<feature type="transmembrane region" description="Helical" evidence="1">
    <location>
        <begin position="162"/>
        <end position="183"/>
    </location>
</feature>
<feature type="transmembrane region" description="Helical" evidence="1">
    <location>
        <begin position="12"/>
        <end position="30"/>
    </location>
</feature>
<name>A0A1Y3XUA9_9ACTN</name>
<dbReference type="Proteomes" id="UP000195781">
    <property type="component" value="Unassembled WGS sequence"/>
</dbReference>
<dbReference type="Pfam" id="PF07786">
    <property type="entry name" value="HGSNAT_cat"/>
    <property type="match status" value="1"/>
</dbReference>
<keyword evidence="1" id="KW-1133">Transmembrane helix</keyword>
<feature type="transmembrane region" description="Helical" evidence="1">
    <location>
        <begin position="42"/>
        <end position="58"/>
    </location>
</feature>
<feature type="transmembrane region" description="Helical" evidence="1">
    <location>
        <begin position="95"/>
        <end position="115"/>
    </location>
</feature>
<keyword evidence="1" id="KW-0472">Membrane</keyword>
<keyword evidence="4" id="KW-1185">Reference proteome</keyword>
<evidence type="ECO:0000259" key="2">
    <source>
        <dbReference type="Pfam" id="PF07786"/>
    </source>
</evidence>
<protein>
    <recommendedName>
        <fullName evidence="2">Heparan-alpha-glucosaminide N-acetyltransferase catalytic domain-containing protein</fullName>
    </recommendedName>
</protein>
<feature type="transmembrane region" description="Helical" evidence="1">
    <location>
        <begin position="70"/>
        <end position="89"/>
    </location>
</feature>
<comment type="caution">
    <text evidence="3">The sequence shown here is derived from an EMBL/GenBank/DDBJ whole genome shotgun (WGS) entry which is preliminary data.</text>
</comment>
<feature type="transmembrane region" description="Helical" evidence="1">
    <location>
        <begin position="204"/>
        <end position="227"/>
    </location>
</feature>
<dbReference type="OrthoDB" id="9807591at2"/>
<proteinExistence type="predicted"/>
<evidence type="ECO:0000313" key="3">
    <source>
        <dbReference type="EMBL" id="OUN89176.1"/>
    </source>
</evidence>
<organism evidence="3 4">
    <name type="scientific">[Collinsella] massiliensis</name>
    <dbReference type="NCBI Taxonomy" id="1232426"/>
    <lineage>
        <taxon>Bacteria</taxon>
        <taxon>Bacillati</taxon>
        <taxon>Actinomycetota</taxon>
        <taxon>Coriobacteriia</taxon>
        <taxon>Coriobacteriales</taxon>
        <taxon>Coriobacteriaceae</taxon>
        <taxon>Enorma</taxon>
    </lineage>
</organism>
<feature type="domain" description="Heparan-alpha-glucosaminide N-acetyltransferase catalytic" evidence="2">
    <location>
        <begin position="2"/>
        <end position="218"/>
    </location>
</feature>
<keyword evidence="1" id="KW-0812">Transmembrane</keyword>
<dbReference type="InterPro" id="IPR012429">
    <property type="entry name" value="HGSNAT_cat"/>
</dbReference>
<feature type="transmembrane region" description="Helical" evidence="1">
    <location>
        <begin position="122"/>
        <end position="142"/>
    </location>
</feature>
<reference evidence="4" key="1">
    <citation type="submission" date="2017-04" db="EMBL/GenBank/DDBJ databases">
        <title>Function of individual gut microbiota members based on whole genome sequencing of pure cultures obtained from chicken caecum.</title>
        <authorList>
            <person name="Medvecky M."/>
            <person name="Cejkova D."/>
            <person name="Polansky O."/>
            <person name="Karasova D."/>
            <person name="Kubasova T."/>
            <person name="Cizek A."/>
            <person name="Rychlik I."/>
        </authorList>
    </citation>
    <scope>NUCLEOTIDE SEQUENCE [LARGE SCALE GENOMIC DNA]</scope>
    <source>
        <strain evidence="4">An5</strain>
    </source>
</reference>
<gene>
    <name evidence="3" type="ORF">B5G02_02890</name>
</gene>